<dbReference type="EMBL" id="MU004515">
    <property type="protein sequence ID" value="KAF2648906.1"/>
    <property type="molecule type" value="Genomic_DNA"/>
</dbReference>
<evidence type="ECO:0000313" key="1">
    <source>
        <dbReference type="EMBL" id="KAF2648906.1"/>
    </source>
</evidence>
<protein>
    <submittedName>
        <fullName evidence="1">Uncharacterized protein</fullName>
    </submittedName>
</protein>
<name>A0A6A6SM49_9PLEO</name>
<keyword evidence="2" id="KW-1185">Reference proteome</keyword>
<dbReference type="Proteomes" id="UP000799324">
    <property type="component" value="Unassembled WGS sequence"/>
</dbReference>
<proteinExistence type="predicted"/>
<reference evidence="1" key="1">
    <citation type="journal article" date="2020" name="Stud. Mycol.">
        <title>101 Dothideomycetes genomes: a test case for predicting lifestyles and emergence of pathogens.</title>
        <authorList>
            <person name="Haridas S."/>
            <person name="Albert R."/>
            <person name="Binder M."/>
            <person name="Bloem J."/>
            <person name="Labutti K."/>
            <person name="Salamov A."/>
            <person name="Andreopoulos B."/>
            <person name="Baker S."/>
            <person name="Barry K."/>
            <person name="Bills G."/>
            <person name="Bluhm B."/>
            <person name="Cannon C."/>
            <person name="Castanera R."/>
            <person name="Culley D."/>
            <person name="Daum C."/>
            <person name="Ezra D."/>
            <person name="Gonzalez J."/>
            <person name="Henrissat B."/>
            <person name="Kuo A."/>
            <person name="Liang C."/>
            <person name="Lipzen A."/>
            <person name="Lutzoni F."/>
            <person name="Magnuson J."/>
            <person name="Mondo S."/>
            <person name="Nolan M."/>
            <person name="Ohm R."/>
            <person name="Pangilinan J."/>
            <person name="Park H.-J."/>
            <person name="Ramirez L."/>
            <person name="Alfaro M."/>
            <person name="Sun H."/>
            <person name="Tritt A."/>
            <person name="Yoshinaga Y."/>
            <person name="Zwiers L.-H."/>
            <person name="Turgeon B."/>
            <person name="Goodwin S."/>
            <person name="Spatafora J."/>
            <person name="Crous P."/>
            <person name="Grigoriev I."/>
        </authorList>
    </citation>
    <scope>NUCLEOTIDE SEQUENCE</scope>
    <source>
        <strain evidence="1">CBS 122681</strain>
    </source>
</reference>
<gene>
    <name evidence="1" type="ORF">K491DRAFT_222530</name>
</gene>
<evidence type="ECO:0000313" key="2">
    <source>
        <dbReference type="Proteomes" id="UP000799324"/>
    </source>
</evidence>
<dbReference type="AlphaFoldDB" id="A0A6A6SM49"/>
<organism evidence="1 2">
    <name type="scientific">Lophiostoma macrostomum CBS 122681</name>
    <dbReference type="NCBI Taxonomy" id="1314788"/>
    <lineage>
        <taxon>Eukaryota</taxon>
        <taxon>Fungi</taxon>
        <taxon>Dikarya</taxon>
        <taxon>Ascomycota</taxon>
        <taxon>Pezizomycotina</taxon>
        <taxon>Dothideomycetes</taxon>
        <taxon>Pleosporomycetidae</taxon>
        <taxon>Pleosporales</taxon>
        <taxon>Lophiostomataceae</taxon>
        <taxon>Lophiostoma</taxon>
    </lineage>
</organism>
<sequence length="96" mass="10654">MSSVTYCQDTAHQSFLLLVILTVGYAVAQVAKRGETPGYTERKERLNSHHLTNIEHRISRSCPTSLQPHYLAEPMLRDSAISCPTSFPLSSCCDSV</sequence>
<accession>A0A6A6SM49</accession>